<dbReference type="STRING" id="1471761.B0W44_02585"/>
<keyword evidence="7" id="KW-1185">Reference proteome</keyword>
<evidence type="ECO:0000256" key="2">
    <source>
        <dbReference type="ARBA" id="ARBA00023027"/>
    </source>
</evidence>
<dbReference type="Gene3D" id="3.40.50.720">
    <property type="entry name" value="NAD(P)-binding Rossmann-like Domain"/>
    <property type="match status" value="1"/>
</dbReference>
<dbReference type="NCBIfam" id="NF002969">
    <property type="entry name" value="PRK03643.1"/>
    <property type="match status" value="1"/>
</dbReference>
<comment type="catalytic activity">
    <reaction evidence="3">
        <text>D-mannitol 1-phosphate + NAD(+) = beta-D-fructose 6-phosphate + NADH + H(+)</text>
        <dbReference type="Rhea" id="RHEA:19661"/>
        <dbReference type="ChEBI" id="CHEBI:15378"/>
        <dbReference type="ChEBI" id="CHEBI:57540"/>
        <dbReference type="ChEBI" id="CHEBI:57634"/>
        <dbReference type="ChEBI" id="CHEBI:57945"/>
        <dbReference type="ChEBI" id="CHEBI:61381"/>
        <dbReference type="EC" id="1.1.1.17"/>
    </reaction>
</comment>
<dbReference type="Gene3D" id="1.10.1040.10">
    <property type="entry name" value="N-(1-d-carboxylethyl)-l-norvaline Dehydrogenase, domain 2"/>
    <property type="match status" value="1"/>
</dbReference>
<dbReference type="KEGG" id="ntr:B0W44_02585"/>
<dbReference type="Proteomes" id="UP000188603">
    <property type="component" value="Chromosome"/>
</dbReference>
<evidence type="ECO:0000313" key="7">
    <source>
        <dbReference type="Proteomes" id="UP000188603"/>
    </source>
</evidence>
<accession>A0A1U9KBE9</accession>
<sequence>MKRLNRQLLKRAELPKDVIVECQTDLPERVIQFGEGNFLRGFVDWMIHQLNRAGKFSGRIVAVQPTPFGKVVPKLNKQDGLYTVVLRGVVNGDVVETYEIISSVSRGVNPYTDWQEVLKVAENKEAQFVFSNTTEAGLTYLREDYRGSSPQSFPGKLTAFLYHRYRAFDGDPEAGMTVIPCELVEDNGDTLRDIVLQIAQDWNFPEDFIHWIQAHNRFCNTLVDRIVTGYPDDAAVLHERLGYYDELLTVGEPYHLFAIDADGPVQQALPFHEIGLNVSWGAFDVLRDLKVRILNGAHTMMFAVGYLSGANTVRDVMDDDLLKQFVRQGIYEEVLPSLNIEAERKTSFADTVLERFSNPFNAHFLVDIGMNATNKFRTRLLPTLADWVRHRNTLPDVTVFSLAALIAYYHPVRLEEAHLIGSRGEEEYRIRDGGEVIRFFYNVWEDYKNGKTDLSLFVQKVLGNRTVWGTDLNELPGLSQAVHDNLRKIERTGVKQAVKQIIEEKGNGTTWTS</sequence>
<dbReference type="Pfam" id="PF08125">
    <property type="entry name" value="Mannitol_dh_C"/>
    <property type="match status" value="1"/>
</dbReference>
<dbReference type="InterPro" id="IPR013328">
    <property type="entry name" value="6PGD_dom2"/>
</dbReference>
<dbReference type="AlphaFoldDB" id="A0A1U9KBE9"/>
<proteinExistence type="predicted"/>
<evidence type="ECO:0000259" key="4">
    <source>
        <dbReference type="Pfam" id="PF01232"/>
    </source>
</evidence>
<keyword evidence="2" id="KW-0520">NAD</keyword>
<dbReference type="Pfam" id="PF01232">
    <property type="entry name" value="Mannitol_dh"/>
    <property type="match status" value="1"/>
</dbReference>
<dbReference type="InterPro" id="IPR013131">
    <property type="entry name" value="Mannitol_DH_N"/>
</dbReference>
<evidence type="ECO:0000256" key="3">
    <source>
        <dbReference type="ARBA" id="ARBA00048615"/>
    </source>
</evidence>
<dbReference type="GO" id="GO:0008926">
    <property type="term" value="F:mannitol-1-phosphate 5-dehydrogenase activity"/>
    <property type="evidence" value="ECO:0007669"/>
    <property type="project" value="UniProtKB-EC"/>
</dbReference>
<reference evidence="6 7" key="1">
    <citation type="journal article" date="2015" name="Int. J. Syst. Evol. Microbiol.">
        <title>Novibacillus thermophilus gen. nov., sp. nov., a Gram-staining-negative and moderately thermophilic member of the family Thermoactinomycetaceae.</title>
        <authorList>
            <person name="Yang G."/>
            <person name="Chen J."/>
            <person name="Zhou S."/>
        </authorList>
    </citation>
    <scope>NUCLEOTIDE SEQUENCE [LARGE SCALE GENOMIC DNA]</scope>
    <source>
        <strain evidence="6 7">SG-1</strain>
    </source>
</reference>
<protein>
    <submittedName>
        <fullName evidence="6">Altronate oxidoreductase</fullName>
    </submittedName>
</protein>
<dbReference type="GO" id="GO:0005829">
    <property type="term" value="C:cytosol"/>
    <property type="evidence" value="ECO:0007669"/>
    <property type="project" value="TreeGrafter"/>
</dbReference>
<dbReference type="SUPFAM" id="SSF48179">
    <property type="entry name" value="6-phosphogluconate dehydrogenase C-terminal domain-like"/>
    <property type="match status" value="1"/>
</dbReference>
<name>A0A1U9KBE9_9BACL</name>
<dbReference type="SUPFAM" id="SSF51735">
    <property type="entry name" value="NAD(P)-binding Rossmann-fold domains"/>
    <property type="match status" value="1"/>
</dbReference>
<dbReference type="GO" id="GO:0019592">
    <property type="term" value="P:mannitol catabolic process"/>
    <property type="evidence" value="ECO:0007669"/>
    <property type="project" value="TreeGrafter"/>
</dbReference>
<evidence type="ECO:0000259" key="5">
    <source>
        <dbReference type="Pfam" id="PF08125"/>
    </source>
</evidence>
<dbReference type="PANTHER" id="PTHR30524:SF0">
    <property type="entry name" value="ALTRONATE OXIDOREDUCTASE-RELATED"/>
    <property type="match status" value="1"/>
</dbReference>
<dbReference type="EMBL" id="CP019699">
    <property type="protein sequence ID" value="AQS57364.1"/>
    <property type="molecule type" value="Genomic_DNA"/>
</dbReference>
<feature type="domain" description="Mannitol dehydrogenase N-terminal" evidence="4">
    <location>
        <begin position="29"/>
        <end position="262"/>
    </location>
</feature>
<dbReference type="InterPro" id="IPR008927">
    <property type="entry name" value="6-PGluconate_DH-like_C_sf"/>
</dbReference>
<dbReference type="OrthoDB" id="9768714at2"/>
<feature type="domain" description="Mannitol dehydrogenase C-terminal" evidence="5">
    <location>
        <begin position="289"/>
        <end position="489"/>
    </location>
</feature>
<dbReference type="InterPro" id="IPR036291">
    <property type="entry name" value="NAD(P)-bd_dom_sf"/>
</dbReference>
<keyword evidence="1" id="KW-0560">Oxidoreductase</keyword>
<dbReference type="InterPro" id="IPR013118">
    <property type="entry name" value="Mannitol_DH_C"/>
</dbReference>
<evidence type="ECO:0000313" key="6">
    <source>
        <dbReference type="EMBL" id="AQS57364.1"/>
    </source>
</evidence>
<organism evidence="6 7">
    <name type="scientific">Novibacillus thermophilus</name>
    <dbReference type="NCBI Taxonomy" id="1471761"/>
    <lineage>
        <taxon>Bacteria</taxon>
        <taxon>Bacillati</taxon>
        <taxon>Bacillota</taxon>
        <taxon>Bacilli</taxon>
        <taxon>Bacillales</taxon>
        <taxon>Thermoactinomycetaceae</taxon>
        <taxon>Novibacillus</taxon>
    </lineage>
</organism>
<evidence type="ECO:0000256" key="1">
    <source>
        <dbReference type="ARBA" id="ARBA00023002"/>
    </source>
</evidence>
<dbReference type="PANTHER" id="PTHR30524">
    <property type="entry name" value="MANNITOL-1-PHOSPHATE 5-DEHYDROGENASE"/>
    <property type="match status" value="1"/>
</dbReference>
<gene>
    <name evidence="6" type="ORF">B0W44_02585</name>
</gene>